<dbReference type="KEGG" id="abac:LuPra_03995"/>
<organism evidence="2 3">
    <name type="scientific">Luteitalea pratensis</name>
    <dbReference type="NCBI Taxonomy" id="1855912"/>
    <lineage>
        <taxon>Bacteria</taxon>
        <taxon>Pseudomonadati</taxon>
        <taxon>Acidobacteriota</taxon>
        <taxon>Vicinamibacteria</taxon>
        <taxon>Vicinamibacterales</taxon>
        <taxon>Vicinamibacteraceae</taxon>
        <taxon>Luteitalea</taxon>
    </lineage>
</organism>
<gene>
    <name evidence="2" type="ORF">LuPra_03995</name>
</gene>
<feature type="signal peptide" evidence="1">
    <location>
        <begin position="1"/>
        <end position="22"/>
    </location>
</feature>
<dbReference type="AlphaFoldDB" id="A0A143PSG7"/>
<evidence type="ECO:0000313" key="2">
    <source>
        <dbReference type="EMBL" id="AMY10754.1"/>
    </source>
</evidence>
<dbReference type="EMBL" id="CP015136">
    <property type="protein sequence ID" value="AMY10754.1"/>
    <property type="molecule type" value="Genomic_DNA"/>
</dbReference>
<protein>
    <recommendedName>
        <fullName evidence="4">Cytochrome c domain-containing protein</fullName>
    </recommendedName>
</protein>
<keyword evidence="3" id="KW-1185">Reference proteome</keyword>
<proteinExistence type="predicted"/>
<dbReference type="RefSeq" id="WP_157899443.1">
    <property type="nucleotide sequence ID" value="NZ_CP015136.1"/>
</dbReference>
<reference evidence="3" key="2">
    <citation type="submission" date="2016-04" db="EMBL/GenBank/DDBJ databases">
        <title>First Complete Genome Sequence of a Subdivision 6 Acidobacterium.</title>
        <authorList>
            <person name="Huang S."/>
            <person name="Vieira S."/>
            <person name="Bunk B."/>
            <person name="Riedel T."/>
            <person name="Sproeer C."/>
            <person name="Overmann J."/>
        </authorList>
    </citation>
    <scope>NUCLEOTIDE SEQUENCE [LARGE SCALE GENOMIC DNA]</scope>
    <source>
        <strain evidence="3">DSM 100886 HEG_-6_39</strain>
    </source>
</reference>
<dbReference type="STRING" id="1855912.LuPra_03995"/>
<accession>A0A143PSG7</accession>
<feature type="chain" id="PRO_5007511879" description="Cytochrome c domain-containing protein" evidence="1">
    <location>
        <begin position="23"/>
        <end position="242"/>
    </location>
</feature>
<evidence type="ECO:0008006" key="4">
    <source>
        <dbReference type="Google" id="ProtNLM"/>
    </source>
</evidence>
<sequence length="242" mass="25757" precursor="true">MARQLVLGVLAAGAALLSLASATGRQPDLHDRRAAYMRAHFSDVIRAHDAVVRGDLDAARAHAQRLAAHRPDVPFPAGWVAFSTLMGDAAREIETAPTLEVAARATAVLLTRCGECHQAQHVVPGAARHLEDAAPATTSMRDHQAAADLLLIALVEPSTSSWDEGVQTFSRIRLPRGDMPSRQLRARALIGDARFAAFAAAAAEAARPPDRARVYGRVLSTCAGCHQEHGVGTWGPDRRPPG</sequence>
<evidence type="ECO:0000313" key="3">
    <source>
        <dbReference type="Proteomes" id="UP000076079"/>
    </source>
</evidence>
<evidence type="ECO:0000256" key="1">
    <source>
        <dbReference type="SAM" id="SignalP"/>
    </source>
</evidence>
<dbReference type="Proteomes" id="UP000076079">
    <property type="component" value="Chromosome"/>
</dbReference>
<name>A0A143PSG7_LUTPR</name>
<keyword evidence="1" id="KW-0732">Signal</keyword>
<reference evidence="2 3" key="1">
    <citation type="journal article" date="2016" name="Genome Announc.">
        <title>First Complete Genome Sequence of a Subdivision 6 Acidobacterium Strain.</title>
        <authorList>
            <person name="Huang S."/>
            <person name="Vieira S."/>
            <person name="Bunk B."/>
            <person name="Riedel T."/>
            <person name="Sproer C."/>
            <person name="Overmann J."/>
        </authorList>
    </citation>
    <scope>NUCLEOTIDE SEQUENCE [LARGE SCALE GENOMIC DNA]</scope>
    <source>
        <strain evidence="3">DSM 100886 HEG_-6_39</strain>
    </source>
</reference>
<dbReference type="OrthoDB" id="9700896at2"/>